<dbReference type="SUPFAM" id="SSF54928">
    <property type="entry name" value="RNA-binding domain, RBD"/>
    <property type="match status" value="1"/>
</dbReference>
<comment type="similarity">
    <text evidence="2">Belongs to the cytochrome P450 family.</text>
</comment>
<evidence type="ECO:0000313" key="14">
    <source>
        <dbReference type="Proteomes" id="UP000579812"/>
    </source>
</evidence>
<dbReference type="EMBL" id="JAAMOB010000020">
    <property type="protein sequence ID" value="KAF4099757.1"/>
    <property type="molecule type" value="Genomic_DNA"/>
</dbReference>
<dbReference type="GO" id="GO:0008396">
    <property type="term" value="F:oxysterol 7-alpha-hydroxylase activity"/>
    <property type="evidence" value="ECO:0007669"/>
    <property type="project" value="TreeGrafter"/>
</dbReference>
<dbReference type="Pfam" id="PF00067">
    <property type="entry name" value="p450"/>
    <property type="match status" value="1"/>
</dbReference>
<feature type="transmembrane region" description="Helical" evidence="12">
    <location>
        <begin position="27"/>
        <end position="45"/>
    </location>
</feature>
<comment type="similarity">
    <text evidence="1">Belongs to the RCAN family.</text>
</comment>
<dbReference type="GO" id="GO:0042632">
    <property type="term" value="P:cholesterol homeostasis"/>
    <property type="evidence" value="ECO:0007669"/>
    <property type="project" value="TreeGrafter"/>
</dbReference>
<keyword evidence="7" id="KW-0753">Steroid metabolism</keyword>
<dbReference type="GO" id="GO:0020037">
    <property type="term" value="F:heme binding"/>
    <property type="evidence" value="ECO:0007669"/>
    <property type="project" value="InterPro"/>
</dbReference>
<dbReference type="GO" id="GO:0019722">
    <property type="term" value="P:calcium-mediated signaling"/>
    <property type="evidence" value="ECO:0007669"/>
    <property type="project" value="InterPro"/>
</dbReference>
<evidence type="ECO:0000256" key="9">
    <source>
        <dbReference type="ARBA" id="ARBA00029914"/>
    </source>
</evidence>
<dbReference type="PANTHER" id="PTHR24304">
    <property type="entry name" value="CYTOCHROME P450 FAMILY 7"/>
    <property type="match status" value="1"/>
</dbReference>
<protein>
    <recommendedName>
        <fullName evidence="3">Calcipressin-2</fullName>
    </recommendedName>
    <alternativeName>
        <fullName evidence="9">Regulator of calcineurin 2</fullName>
    </alternativeName>
</protein>
<comment type="caution">
    <text evidence="13">The sequence shown here is derived from an EMBL/GenBank/DDBJ whole genome shotgun (WGS) entry which is preliminary data.</text>
</comment>
<dbReference type="GO" id="GO:0003676">
    <property type="term" value="F:nucleic acid binding"/>
    <property type="evidence" value="ECO:0007669"/>
    <property type="project" value="InterPro"/>
</dbReference>
<dbReference type="InterPro" id="IPR002403">
    <property type="entry name" value="Cyt_P450_E_grp-IV"/>
</dbReference>
<dbReference type="CDD" id="cd12709">
    <property type="entry name" value="RRM_RCAN2"/>
    <property type="match status" value="1"/>
</dbReference>
<dbReference type="Proteomes" id="UP000579812">
    <property type="component" value="Unassembled WGS sequence"/>
</dbReference>
<feature type="region of interest" description="Disordered" evidence="11">
    <location>
        <begin position="507"/>
        <end position="532"/>
    </location>
</feature>
<dbReference type="InterPro" id="IPR006931">
    <property type="entry name" value="Calcipressin"/>
</dbReference>
<name>A0A7J6BXN9_9TELE</name>
<evidence type="ECO:0000313" key="13">
    <source>
        <dbReference type="EMBL" id="KAF4099757.1"/>
    </source>
</evidence>
<evidence type="ECO:0000256" key="5">
    <source>
        <dbReference type="ARBA" id="ARBA00022723"/>
    </source>
</evidence>
<dbReference type="InterPro" id="IPR001128">
    <property type="entry name" value="Cyt_P450"/>
</dbReference>
<keyword evidence="5 10" id="KW-0479">Metal-binding</keyword>
<keyword evidence="12" id="KW-0472">Membrane</keyword>
<dbReference type="InterPro" id="IPR034919">
    <property type="entry name" value="RCAN2_RRM"/>
</dbReference>
<dbReference type="SUPFAM" id="SSF48264">
    <property type="entry name" value="Cytochrome P450"/>
    <property type="match status" value="1"/>
</dbReference>
<evidence type="ECO:0000256" key="1">
    <source>
        <dbReference type="ARBA" id="ARBA00008209"/>
    </source>
</evidence>
<evidence type="ECO:0000256" key="3">
    <source>
        <dbReference type="ARBA" id="ARBA00015789"/>
    </source>
</evidence>
<dbReference type="PANTHER" id="PTHR24304:SF2">
    <property type="entry name" value="24-HYDROXYCHOLESTEROL 7-ALPHA-HYDROXYLASE"/>
    <property type="match status" value="1"/>
</dbReference>
<dbReference type="Gene3D" id="1.10.630.10">
    <property type="entry name" value="Cytochrome P450"/>
    <property type="match status" value="1"/>
</dbReference>
<feature type="binding site" description="axial binding residue" evidence="10">
    <location>
        <position position="435"/>
    </location>
    <ligand>
        <name>heme</name>
        <dbReference type="ChEBI" id="CHEBI:30413"/>
    </ligand>
    <ligandPart>
        <name>Fe</name>
        <dbReference type="ChEBI" id="CHEBI:18248"/>
    </ligandPart>
</feature>
<evidence type="ECO:0000256" key="11">
    <source>
        <dbReference type="SAM" id="MobiDB-lite"/>
    </source>
</evidence>
<sequence>MLTGPFDTDSSYALQTSITRLQVAMEWITLILTVSIVIISFHLLFGKRSHPNAPPCIRGRIPWFGAAFEFGKAPLHFIQQARAKYGPIFTVVAAGKRLTFVTLNEDFRAFFTSKDVDFEQAVQEAVHNTASISKDSFYKTHPTCATIIKGRLTPGNTAMLSVHLCEEFNDHLENLGREGSGQLNEIIKSVMYPAVMSNLLGRYNSPSNALTRQEFLEKFTMYDEGFEYGSQLPDMFLKQWANSKQWLLSLLRNMAIRAQETLYHENDGKTLLQHLATAISDKYLPNYGLLLLWASLANAIPITFWAIAFILANPEAYKIAMDQINAALRDQDKEKTKVTLDDLQHMPYVKWCIMEAIRLRAPGAITRKVVRPLKLQNYVIPPGDMLMLSPYWAHRNPKYFPDPEDFKPERWEKADLEKNVHLEGFVAFGGGKNQCPGRWYAVMELHMFVALILYKFEFTPLDPVPKPSPLHLVGTQQPDGPCTSPLHLVGTQQPDGPCTEISESHLECEFDSQRQERETKPPRRRYAHRTATSRTDMKGEHLFANMRSVPFLQRVYLLGGEELVVLQSTMGESSLGDSFQQITDFNDLPTSLFACNVDQSVFEDHEGKEMFEALFLAYDEGVTFQQFKSFRRVRINFSNPKAAASARIELHETPFRGKKLKLYFAQVQNPASEGDNLHLAPPQPSKQFLISPPGSPPVGWQQIDEATPVINYDLLYAVAKLGPGEKFELHAGTESTPSVVVHVCDSDTDEEEEPKNNPKPKIIQTRRPDLPVSH</sequence>
<keyword evidence="7" id="KW-0443">Lipid metabolism</keyword>
<organism evidence="13 14">
    <name type="scientific">Onychostoma macrolepis</name>
    <dbReference type="NCBI Taxonomy" id="369639"/>
    <lineage>
        <taxon>Eukaryota</taxon>
        <taxon>Metazoa</taxon>
        <taxon>Chordata</taxon>
        <taxon>Craniata</taxon>
        <taxon>Vertebrata</taxon>
        <taxon>Euteleostomi</taxon>
        <taxon>Actinopterygii</taxon>
        <taxon>Neopterygii</taxon>
        <taxon>Teleostei</taxon>
        <taxon>Ostariophysi</taxon>
        <taxon>Cypriniformes</taxon>
        <taxon>Cyprinidae</taxon>
        <taxon>Acrossocheilinae</taxon>
        <taxon>Onychostoma</taxon>
    </lineage>
</organism>
<evidence type="ECO:0000256" key="10">
    <source>
        <dbReference type="PIRSR" id="PIRSR602403-1"/>
    </source>
</evidence>
<keyword evidence="12" id="KW-1133">Transmembrane helix</keyword>
<reference evidence="13 14" key="1">
    <citation type="submission" date="2020-04" db="EMBL/GenBank/DDBJ databases">
        <title>Chromosome-level genome assembly of a cyprinid fish Onychostoma macrolepis by integration of Nanopore Sequencing, Bionano and Hi-C technology.</title>
        <authorList>
            <person name="Wang D."/>
        </authorList>
    </citation>
    <scope>NUCLEOTIDE SEQUENCE [LARGE SCALE GENOMIC DNA]</scope>
    <source>
        <strain evidence="13">SWU-2019</strain>
        <tissue evidence="13">Muscle</tissue>
    </source>
</reference>
<dbReference type="CDD" id="cd20635">
    <property type="entry name" value="CYP39A1"/>
    <property type="match status" value="1"/>
</dbReference>
<gene>
    <name evidence="13" type="ORF">G5714_019883</name>
</gene>
<feature type="region of interest" description="Disordered" evidence="11">
    <location>
        <begin position="745"/>
        <end position="774"/>
    </location>
</feature>
<dbReference type="FunFam" id="3.30.70.330:FF:000092">
    <property type="entry name" value="Calcipressin-2 isoform 2"/>
    <property type="match status" value="1"/>
</dbReference>
<dbReference type="GO" id="GO:0006699">
    <property type="term" value="P:bile acid biosynthetic process"/>
    <property type="evidence" value="ECO:0007669"/>
    <property type="project" value="TreeGrafter"/>
</dbReference>
<evidence type="ECO:0000256" key="12">
    <source>
        <dbReference type="SAM" id="Phobius"/>
    </source>
</evidence>
<accession>A0A7J6BXN9</accession>
<dbReference type="AlphaFoldDB" id="A0A7J6BXN9"/>
<dbReference type="Pfam" id="PF04847">
    <property type="entry name" value="Calcipressin"/>
    <property type="match status" value="1"/>
</dbReference>
<dbReference type="InterPro" id="IPR035979">
    <property type="entry name" value="RBD_domain_sf"/>
</dbReference>
<keyword evidence="12" id="KW-0812">Transmembrane</keyword>
<dbReference type="InterPro" id="IPR050529">
    <property type="entry name" value="CYP450_sterol_14alpha_dmase"/>
</dbReference>
<comment type="function">
    <text evidence="8">Inhibits calcineurin-dependent transcriptional responses by binding to the catalytic domain of calcineurin A. Could play a role during central nervous system development.</text>
</comment>
<dbReference type="PRINTS" id="PR00465">
    <property type="entry name" value="EP450IV"/>
</dbReference>
<proteinExistence type="inferred from homology"/>
<dbReference type="Gene3D" id="3.30.70.330">
    <property type="match status" value="1"/>
</dbReference>
<dbReference type="InterPro" id="IPR036396">
    <property type="entry name" value="Cyt_P450_sf"/>
</dbReference>
<dbReference type="InterPro" id="IPR012677">
    <property type="entry name" value="Nucleotide-bd_a/b_plait_sf"/>
</dbReference>
<evidence type="ECO:0000256" key="8">
    <source>
        <dbReference type="ARBA" id="ARBA00024927"/>
    </source>
</evidence>
<dbReference type="GO" id="GO:0005506">
    <property type="term" value="F:iron ion binding"/>
    <property type="evidence" value="ECO:0007669"/>
    <property type="project" value="InterPro"/>
</dbReference>
<comment type="cofactor">
    <cofactor evidence="10">
        <name>heme</name>
        <dbReference type="ChEBI" id="CHEBI:30413"/>
    </cofactor>
</comment>
<evidence type="ECO:0000256" key="2">
    <source>
        <dbReference type="ARBA" id="ARBA00010617"/>
    </source>
</evidence>
<evidence type="ECO:0000256" key="4">
    <source>
        <dbReference type="ARBA" id="ARBA00022617"/>
    </source>
</evidence>
<evidence type="ECO:0000256" key="6">
    <source>
        <dbReference type="ARBA" id="ARBA00023004"/>
    </source>
</evidence>
<feature type="compositionally biased region" description="Basic and acidic residues" evidence="11">
    <location>
        <begin position="507"/>
        <end position="521"/>
    </location>
</feature>
<keyword evidence="4 10" id="KW-0349">Heme</keyword>
<evidence type="ECO:0000256" key="7">
    <source>
        <dbReference type="ARBA" id="ARBA00023221"/>
    </source>
</evidence>
<feature type="transmembrane region" description="Helical" evidence="12">
    <location>
        <begin position="289"/>
        <end position="312"/>
    </location>
</feature>
<keyword evidence="14" id="KW-1185">Reference proteome</keyword>
<keyword evidence="6 10" id="KW-0408">Iron</keyword>